<feature type="domain" description="D-isomer specific 2-hydroxyacid dehydrogenase NAD-binding" evidence="3">
    <location>
        <begin position="3"/>
        <end position="42"/>
    </location>
</feature>
<keyword evidence="5" id="KW-1185">Reference proteome</keyword>
<proteinExistence type="predicted"/>
<dbReference type="PANTHER" id="PTHR43333">
    <property type="entry name" value="2-HACID_DH_C DOMAIN-CONTAINING PROTEIN"/>
    <property type="match status" value="1"/>
</dbReference>
<protein>
    <submittedName>
        <fullName evidence="4">Dehydrogenase</fullName>
    </submittedName>
</protein>
<dbReference type="EMBL" id="AODF01000048">
    <property type="protein sequence ID" value="EUJ25464.1"/>
    <property type="molecule type" value="Genomic_DNA"/>
</dbReference>
<organism evidence="4 5">
    <name type="scientific">Listeria floridensis FSL S10-1187</name>
    <dbReference type="NCBI Taxonomy" id="1265817"/>
    <lineage>
        <taxon>Bacteria</taxon>
        <taxon>Bacillati</taxon>
        <taxon>Bacillota</taxon>
        <taxon>Bacilli</taxon>
        <taxon>Bacillales</taxon>
        <taxon>Listeriaceae</taxon>
        <taxon>Listeria</taxon>
    </lineage>
</organism>
<evidence type="ECO:0000313" key="5">
    <source>
        <dbReference type="Proteomes" id="UP000019249"/>
    </source>
</evidence>
<dbReference type="PANTHER" id="PTHR43333:SF1">
    <property type="entry name" value="D-ISOMER SPECIFIC 2-HYDROXYACID DEHYDROGENASE NAD-BINDING DOMAIN-CONTAINING PROTEIN"/>
    <property type="match status" value="1"/>
</dbReference>
<dbReference type="Pfam" id="PF02826">
    <property type="entry name" value="2-Hacid_dh_C"/>
    <property type="match status" value="1"/>
</dbReference>
<dbReference type="InterPro" id="IPR006140">
    <property type="entry name" value="D-isomer_DH_NAD-bd"/>
</dbReference>
<dbReference type="Gene3D" id="3.40.50.720">
    <property type="entry name" value="NAD(P)-binding Rossmann-like Domain"/>
    <property type="match status" value="2"/>
</dbReference>
<gene>
    <name evidence="4" type="ORF">MFLO_15421</name>
</gene>
<keyword evidence="1" id="KW-0560">Oxidoreductase</keyword>
<comment type="caution">
    <text evidence="4">The sequence shown here is derived from an EMBL/GenBank/DDBJ whole genome shotgun (WGS) entry which is preliminary data.</text>
</comment>
<keyword evidence="2" id="KW-0520">NAD</keyword>
<evidence type="ECO:0000259" key="3">
    <source>
        <dbReference type="Pfam" id="PF02826"/>
    </source>
</evidence>
<evidence type="ECO:0000313" key="4">
    <source>
        <dbReference type="EMBL" id="EUJ25464.1"/>
    </source>
</evidence>
<sequence length="79" mass="9209">MEAATKNKSARHFYLDVFPDEPLPKDSPLWTLENVTLTPHVSGHTDQYLKRSFAIFDDNLIRYKENLPLVNMIDLKKGY</sequence>
<name>A0ABN0RBI2_9LIST</name>
<reference evidence="4 5" key="1">
    <citation type="journal article" date="2014" name="Int. J. Syst. Evol. Microbiol.">
        <title>Listeria floridensis sp. nov., Listeria aquatica sp. nov., Listeria cornellensis sp. nov., Listeria riparia sp. nov. and Listeria grandensis sp. nov., from agricultural and natural environments.</title>
        <authorList>
            <person name="den Bakker H.C."/>
            <person name="Warchocki S."/>
            <person name="Wright E.M."/>
            <person name="Allred A.F."/>
            <person name="Ahlstrom C."/>
            <person name="Manuel C.S."/>
            <person name="Stasiewicz M.J."/>
            <person name="Burrell A."/>
            <person name="Roof S."/>
            <person name="Strawn L."/>
            <person name="Fortes E.D."/>
            <person name="Nightingale K.K."/>
            <person name="Kephart D."/>
            <person name="Wiedmann M."/>
        </authorList>
    </citation>
    <scope>NUCLEOTIDE SEQUENCE [LARGE SCALE GENOMIC DNA]</scope>
    <source>
        <strain evidence="4 5">FSL S10-1187</strain>
    </source>
</reference>
<dbReference type="SUPFAM" id="SSF51735">
    <property type="entry name" value="NAD(P)-binding Rossmann-fold domains"/>
    <property type="match status" value="1"/>
</dbReference>
<accession>A0ABN0RBI2</accession>
<evidence type="ECO:0000256" key="1">
    <source>
        <dbReference type="ARBA" id="ARBA00023002"/>
    </source>
</evidence>
<dbReference type="Proteomes" id="UP000019249">
    <property type="component" value="Unassembled WGS sequence"/>
</dbReference>
<dbReference type="InterPro" id="IPR036291">
    <property type="entry name" value="NAD(P)-bd_dom_sf"/>
</dbReference>
<evidence type="ECO:0000256" key="2">
    <source>
        <dbReference type="ARBA" id="ARBA00023027"/>
    </source>
</evidence>